<reference evidence="10" key="2">
    <citation type="submission" date="2023-05" db="EMBL/GenBank/DDBJ databases">
        <authorList>
            <person name="Fouks B."/>
        </authorList>
    </citation>
    <scope>NUCLEOTIDE SEQUENCE</scope>
    <source>
        <strain evidence="10">Stay&amp;Tobe</strain>
        <tissue evidence="10">Testes</tissue>
    </source>
</reference>
<keyword evidence="5 8" id="KW-0472">Membrane</keyword>
<dbReference type="PANTHER" id="PTHR42643:SF30">
    <property type="entry name" value="IONOTROPIC RECEPTOR 40A-RELATED"/>
    <property type="match status" value="1"/>
</dbReference>
<feature type="chain" id="PRO_5042070132" evidence="9">
    <location>
        <begin position="16"/>
        <end position="646"/>
    </location>
</feature>
<keyword evidence="11" id="KW-1185">Reference proteome</keyword>
<protein>
    <submittedName>
        <fullName evidence="10">Uncharacterized protein</fullName>
    </submittedName>
</protein>
<evidence type="ECO:0000313" key="11">
    <source>
        <dbReference type="Proteomes" id="UP001233999"/>
    </source>
</evidence>
<evidence type="ECO:0000256" key="4">
    <source>
        <dbReference type="ARBA" id="ARBA00022989"/>
    </source>
</evidence>
<evidence type="ECO:0000256" key="8">
    <source>
        <dbReference type="SAM" id="Phobius"/>
    </source>
</evidence>
<keyword evidence="9" id="KW-0732">Signal</keyword>
<dbReference type="PANTHER" id="PTHR42643">
    <property type="entry name" value="IONOTROPIC RECEPTOR 20A-RELATED"/>
    <property type="match status" value="1"/>
</dbReference>
<evidence type="ECO:0000313" key="10">
    <source>
        <dbReference type="EMBL" id="KAJ9592614.1"/>
    </source>
</evidence>
<keyword evidence="4 8" id="KW-1133">Transmembrane helix</keyword>
<comment type="subcellular location">
    <subcellularLocation>
        <location evidence="1">Cell membrane</location>
        <topology evidence="1">Multi-pass membrane protein</topology>
    </subcellularLocation>
</comment>
<dbReference type="InterPro" id="IPR052192">
    <property type="entry name" value="Insect_Ionotropic_Sensory_Rcpt"/>
</dbReference>
<proteinExistence type="predicted"/>
<reference evidence="10" key="1">
    <citation type="journal article" date="2023" name="IScience">
        <title>Live-bearing cockroach genome reveals convergent evolutionary mechanisms linked to viviparity in insects and beyond.</title>
        <authorList>
            <person name="Fouks B."/>
            <person name="Harrison M.C."/>
            <person name="Mikhailova A.A."/>
            <person name="Marchal E."/>
            <person name="English S."/>
            <person name="Carruthers M."/>
            <person name="Jennings E.C."/>
            <person name="Chiamaka E.L."/>
            <person name="Frigard R.A."/>
            <person name="Pippel M."/>
            <person name="Attardo G.M."/>
            <person name="Benoit J.B."/>
            <person name="Bornberg-Bauer E."/>
            <person name="Tobe S.S."/>
        </authorList>
    </citation>
    <scope>NUCLEOTIDE SEQUENCE</scope>
    <source>
        <strain evidence="10">Stay&amp;Tobe</strain>
    </source>
</reference>
<evidence type="ECO:0000256" key="1">
    <source>
        <dbReference type="ARBA" id="ARBA00004651"/>
    </source>
</evidence>
<dbReference type="Gene3D" id="1.10.287.70">
    <property type="match status" value="1"/>
</dbReference>
<keyword evidence="2" id="KW-1003">Cell membrane</keyword>
<organism evidence="10 11">
    <name type="scientific">Diploptera punctata</name>
    <name type="common">Pacific beetle cockroach</name>
    <dbReference type="NCBI Taxonomy" id="6984"/>
    <lineage>
        <taxon>Eukaryota</taxon>
        <taxon>Metazoa</taxon>
        <taxon>Ecdysozoa</taxon>
        <taxon>Arthropoda</taxon>
        <taxon>Hexapoda</taxon>
        <taxon>Insecta</taxon>
        <taxon>Pterygota</taxon>
        <taxon>Neoptera</taxon>
        <taxon>Polyneoptera</taxon>
        <taxon>Dictyoptera</taxon>
        <taxon>Blattodea</taxon>
        <taxon>Blaberoidea</taxon>
        <taxon>Blaberidae</taxon>
        <taxon>Diplopterinae</taxon>
        <taxon>Diploptera</taxon>
    </lineage>
</organism>
<sequence>MYKIAFLLLIYITAALQDLDKLSPEDRQSVLCAKQIAEQYFSKEFPVAITVSQHKSNSKTKRKLNVTSTDQDIVISDIIVKEFSSDINWSILVKYPPSDDAEPTIIADTKNSKPKQIIIIVHRLGRNMQLILKETFLTLEMYFNGRYMTYEAKFIIVIPKMYELSRNLFLKQMGTWIASVKMYNTVIISTNNDNRRTTSQPRLISEIYTWFPFQNVSQCGKFQEFVIIDRWLEDENGTFENNTSLFPQKLKDFKGCPFVYVDFFNEGSTKNMEHAILKIVFNALSLVPIEEKPRTNADAFLVGTASNQFNSLFKYMINPLAVQTSVNFPHIFSEIRWYVPCPKRILRHGNFYKVFDSYLWLLLFFTSVVFSVVITFVHKSVTNDVACYKSISYSGYCILAILSSVSVPDMPKTAKLRSYLFLWVVFSLIINTVFQCFFTSFLIEPASEKQISNMEELFSKKLSLIGDPQILFTLFANNTFESMEGVLTMFNMSAKSIEYFYETNNSAMVGSDLEMRIKLQSYYMRGLKPCSFLHPVSVAYRVDFFPFSHYFEAFNSKVLQCFEAGLFIQAISNYASDNIRSFRIEKQLDVKLKLENLQDEDYFIYNVKHLSLMFYILICGNLCSFILFTGELLYFRIIKRTVKTLY</sequence>
<keyword evidence="6" id="KW-0675">Receptor</keyword>
<feature type="signal peptide" evidence="9">
    <location>
        <begin position="1"/>
        <end position="15"/>
    </location>
</feature>
<evidence type="ECO:0000256" key="3">
    <source>
        <dbReference type="ARBA" id="ARBA00022692"/>
    </source>
</evidence>
<dbReference type="Proteomes" id="UP001233999">
    <property type="component" value="Unassembled WGS sequence"/>
</dbReference>
<name>A0AAD8A522_DIPPU</name>
<dbReference type="GO" id="GO:0005886">
    <property type="term" value="C:plasma membrane"/>
    <property type="evidence" value="ECO:0007669"/>
    <property type="project" value="UniProtKB-SubCell"/>
</dbReference>
<evidence type="ECO:0000256" key="7">
    <source>
        <dbReference type="ARBA" id="ARBA00023180"/>
    </source>
</evidence>
<dbReference type="AlphaFoldDB" id="A0AAD8A522"/>
<dbReference type="EMBL" id="JASPKZ010003827">
    <property type="protein sequence ID" value="KAJ9592614.1"/>
    <property type="molecule type" value="Genomic_DNA"/>
</dbReference>
<comment type="caution">
    <text evidence="10">The sequence shown here is derived from an EMBL/GenBank/DDBJ whole genome shotgun (WGS) entry which is preliminary data.</text>
</comment>
<feature type="transmembrane region" description="Helical" evidence="8">
    <location>
        <begin position="358"/>
        <end position="378"/>
    </location>
</feature>
<evidence type="ECO:0000256" key="5">
    <source>
        <dbReference type="ARBA" id="ARBA00023136"/>
    </source>
</evidence>
<keyword evidence="7" id="KW-0325">Glycoprotein</keyword>
<evidence type="ECO:0000256" key="6">
    <source>
        <dbReference type="ARBA" id="ARBA00023170"/>
    </source>
</evidence>
<evidence type="ECO:0000256" key="2">
    <source>
        <dbReference type="ARBA" id="ARBA00022475"/>
    </source>
</evidence>
<feature type="transmembrane region" description="Helical" evidence="8">
    <location>
        <begin position="420"/>
        <end position="443"/>
    </location>
</feature>
<gene>
    <name evidence="10" type="ORF">L9F63_015719</name>
</gene>
<feature type="transmembrane region" description="Helical" evidence="8">
    <location>
        <begin position="612"/>
        <end position="637"/>
    </location>
</feature>
<evidence type="ECO:0000256" key="9">
    <source>
        <dbReference type="SAM" id="SignalP"/>
    </source>
</evidence>
<keyword evidence="3 8" id="KW-0812">Transmembrane</keyword>
<accession>A0AAD8A522</accession>